<accession>A0ABD1ZBM8</accession>
<dbReference type="Proteomes" id="UP001605036">
    <property type="component" value="Unassembled WGS sequence"/>
</dbReference>
<evidence type="ECO:0000313" key="4">
    <source>
        <dbReference type="Proteomes" id="UP001605036"/>
    </source>
</evidence>
<name>A0ABD1ZBM8_9MARC</name>
<comment type="caution">
    <text evidence="3">The sequence shown here is derived from an EMBL/GenBank/DDBJ whole genome shotgun (WGS) entry which is preliminary data.</text>
</comment>
<proteinExistence type="predicted"/>
<dbReference type="EMBL" id="JBHFFA010000002">
    <property type="protein sequence ID" value="KAL2645225.1"/>
    <property type="molecule type" value="Genomic_DNA"/>
</dbReference>
<dbReference type="AlphaFoldDB" id="A0ABD1ZBM8"/>
<feature type="region of interest" description="Disordered" evidence="1">
    <location>
        <begin position="184"/>
        <end position="216"/>
    </location>
</feature>
<reference evidence="3 4" key="1">
    <citation type="submission" date="2024-09" db="EMBL/GenBank/DDBJ databases">
        <title>Chromosome-scale assembly of Riccia fluitans.</title>
        <authorList>
            <person name="Paukszto L."/>
            <person name="Sawicki J."/>
            <person name="Karawczyk K."/>
            <person name="Piernik-Szablinska J."/>
            <person name="Szczecinska M."/>
            <person name="Mazdziarz M."/>
        </authorList>
    </citation>
    <scope>NUCLEOTIDE SEQUENCE [LARGE SCALE GENOMIC DNA]</scope>
    <source>
        <strain evidence="3">Rf_01</strain>
        <tissue evidence="3">Aerial parts of the thallus</tissue>
    </source>
</reference>
<evidence type="ECO:0000313" key="3">
    <source>
        <dbReference type="EMBL" id="KAL2645225.1"/>
    </source>
</evidence>
<organism evidence="3 4">
    <name type="scientific">Riccia fluitans</name>
    <dbReference type="NCBI Taxonomy" id="41844"/>
    <lineage>
        <taxon>Eukaryota</taxon>
        <taxon>Viridiplantae</taxon>
        <taxon>Streptophyta</taxon>
        <taxon>Embryophyta</taxon>
        <taxon>Marchantiophyta</taxon>
        <taxon>Marchantiopsida</taxon>
        <taxon>Marchantiidae</taxon>
        <taxon>Marchantiales</taxon>
        <taxon>Ricciaceae</taxon>
        <taxon>Riccia</taxon>
    </lineage>
</organism>
<protein>
    <recommendedName>
        <fullName evidence="2">HTH OST-type domain-containing protein</fullName>
    </recommendedName>
</protein>
<gene>
    <name evidence="3" type="ORF">R1flu_012812</name>
</gene>
<dbReference type="InterPro" id="IPR025605">
    <property type="entry name" value="OST-HTH/LOTUS_dom"/>
</dbReference>
<sequence length="300" mass="32409">MYHGEYYASITGSSYWCVKKEVCDRVYFDNEPLSKGTGLANGSISPSCPSSSDPVLVRSSVSKSVHGCEWQSTPLRSSRSSEIGSLESSEWLQKFKAWLPTFLDTVYKHLKKGEHYPLSALKGDFHASYELSMDHASLGYGKLSDFIMSLPTLCEVAIAPVGNGPATHSVLLPAAERSTRASLGPIQRPSDIKSASHALPAAPATSPVKKSSAGVAQGAYAHQPTSTIGSSNGNVDDAVQQDFDDDDVTYVCCCVCNQFFAQKPWMGVASSRLGFCSICKIMAPARDKPPPFHNRFPFPL</sequence>
<dbReference type="Pfam" id="PF12872">
    <property type="entry name" value="OST-HTH"/>
    <property type="match status" value="1"/>
</dbReference>
<feature type="domain" description="HTH OST-type" evidence="2">
    <location>
        <begin position="90"/>
        <end position="157"/>
    </location>
</feature>
<evidence type="ECO:0000259" key="2">
    <source>
        <dbReference type="Pfam" id="PF12872"/>
    </source>
</evidence>
<keyword evidence="4" id="KW-1185">Reference proteome</keyword>
<evidence type="ECO:0000256" key="1">
    <source>
        <dbReference type="SAM" id="MobiDB-lite"/>
    </source>
</evidence>